<reference evidence="3" key="1">
    <citation type="journal article" date="2019" name="Int. J. Syst. Evol. Microbiol.">
        <title>The Global Catalogue of Microorganisms (GCM) 10K type strain sequencing project: providing services to taxonomists for standard genome sequencing and annotation.</title>
        <authorList>
            <consortium name="The Broad Institute Genomics Platform"/>
            <consortium name="The Broad Institute Genome Sequencing Center for Infectious Disease"/>
            <person name="Wu L."/>
            <person name="Ma J."/>
        </authorList>
    </citation>
    <scope>NUCLEOTIDE SEQUENCE [LARGE SCALE GENOMIC DNA]</scope>
    <source>
        <strain evidence="3">KCTC 42805</strain>
    </source>
</reference>
<name>A0ABW5M5L3_9BACT</name>
<comment type="caution">
    <text evidence="2">The sequence shown here is derived from an EMBL/GenBank/DDBJ whole genome shotgun (WGS) entry which is preliminary data.</text>
</comment>
<dbReference type="InterPro" id="IPR007492">
    <property type="entry name" value="LytTR_DNA-bd_dom"/>
</dbReference>
<organism evidence="2 3">
    <name type="scientific">Spirosoma soli</name>
    <dbReference type="NCBI Taxonomy" id="1770529"/>
    <lineage>
        <taxon>Bacteria</taxon>
        <taxon>Pseudomonadati</taxon>
        <taxon>Bacteroidota</taxon>
        <taxon>Cytophagia</taxon>
        <taxon>Cytophagales</taxon>
        <taxon>Cytophagaceae</taxon>
        <taxon>Spirosoma</taxon>
    </lineage>
</organism>
<dbReference type="Gene3D" id="2.40.50.1020">
    <property type="entry name" value="LytTr DNA-binding domain"/>
    <property type="match status" value="1"/>
</dbReference>
<accession>A0ABW5M5L3</accession>
<keyword evidence="2" id="KW-0238">DNA-binding</keyword>
<dbReference type="GO" id="GO:0003677">
    <property type="term" value="F:DNA binding"/>
    <property type="evidence" value="ECO:0007669"/>
    <property type="project" value="UniProtKB-KW"/>
</dbReference>
<dbReference type="SMART" id="SM00850">
    <property type="entry name" value="LytTR"/>
    <property type="match status" value="1"/>
</dbReference>
<dbReference type="Proteomes" id="UP001597469">
    <property type="component" value="Unassembled WGS sequence"/>
</dbReference>
<proteinExistence type="predicted"/>
<dbReference type="Pfam" id="PF04397">
    <property type="entry name" value="LytTR"/>
    <property type="match status" value="1"/>
</dbReference>
<evidence type="ECO:0000313" key="2">
    <source>
        <dbReference type="EMBL" id="MFD2571498.1"/>
    </source>
</evidence>
<dbReference type="PROSITE" id="PS50930">
    <property type="entry name" value="HTH_LYTTR"/>
    <property type="match status" value="1"/>
</dbReference>
<feature type="domain" description="HTH LytTR-type" evidence="1">
    <location>
        <begin position="1"/>
        <end position="99"/>
    </location>
</feature>
<keyword evidence="3" id="KW-1185">Reference proteome</keyword>
<evidence type="ECO:0000259" key="1">
    <source>
        <dbReference type="PROSITE" id="PS50930"/>
    </source>
</evidence>
<gene>
    <name evidence="2" type="ORF">ACFSUS_12690</name>
</gene>
<dbReference type="RefSeq" id="WP_381523100.1">
    <property type="nucleotide sequence ID" value="NZ_JBHULN010000006.1"/>
</dbReference>
<dbReference type="EMBL" id="JBHULN010000006">
    <property type="protein sequence ID" value="MFD2571498.1"/>
    <property type="molecule type" value="Genomic_DNA"/>
</dbReference>
<sequence length="115" mass="13185">MNKHQLIEQLDRVTYLAGDGNYTNVYFVDSAKQLFATTLGDFARDFPEFIRIHKSYLINPAHIADYRSDSVKGAAIRIGDQWLPISRRKINDIKPLIKPKVLTGGVWYQIQKPHG</sequence>
<evidence type="ECO:0000313" key="3">
    <source>
        <dbReference type="Proteomes" id="UP001597469"/>
    </source>
</evidence>
<protein>
    <submittedName>
        <fullName evidence="2">LytTR family transcriptional regulator DNA-binding domain-containing protein</fullName>
    </submittedName>
</protein>